<proteinExistence type="predicted"/>
<dbReference type="InterPro" id="IPR001633">
    <property type="entry name" value="EAL_dom"/>
</dbReference>
<feature type="domain" description="EAL" evidence="5">
    <location>
        <begin position="850"/>
        <end position="1105"/>
    </location>
</feature>
<dbReference type="SUPFAM" id="SSF55073">
    <property type="entry name" value="Nucleotide cyclase"/>
    <property type="match status" value="1"/>
</dbReference>
<dbReference type="SUPFAM" id="SSF53822">
    <property type="entry name" value="Periplasmic binding protein-like I"/>
    <property type="match status" value="1"/>
</dbReference>
<dbReference type="CDD" id="cd01949">
    <property type="entry name" value="GGDEF"/>
    <property type="match status" value="1"/>
</dbReference>
<organism evidence="7 8">
    <name type="scientific">Cellulomonas bogoriensis 69B4 = DSM 16987</name>
    <dbReference type="NCBI Taxonomy" id="1386082"/>
    <lineage>
        <taxon>Bacteria</taxon>
        <taxon>Bacillati</taxon>
        <taxon>Actinomycetota</taxon>
        <taxon>Actinomycetes</taxon>
        <taxon>Micrococcales</taxon>
        <taxon>Cellulomonadaceae</taxon>
        <taxon>Cellulomonas</taxon>
    </lineage>
</organism>
<dbReference type="InterPro" id="IPR043128">
    <property type="entry name" value="Rev_trsase/Diguanyl_cyclase"/>
</dbReference>
<dbReference type="Gene3D" id="3.30.450.20">
    <property type="entry name" value="PAS domain"/>
    <property type="match status" value="1"/>
</dbReference>
<dbReference type="InterPro" id="IPR000014">
    <property type="entry name" value="PAS"/>
</dbReference>
<sequence length="1115" mass="119999">MIDVGVLSPVTGGFYFGEVLSGVVSRVQASGGRVTVVQTLDAGNTGDEFVPAPETGIPVGWDQFDGVLSIAWAAGRPFLQQLRSTGVPMVLLSSDLDIGVPTVVADNVVCVRGLVRHLVHDHGHRRLVFVGNVHQSDMRERHEAYCAELASLGTTAHDVGLVATPDHVERGGRAVAGAVAEAVRAGGVTAVVTATDRVALGLMAGLAERGVRVPQDVAVIGFDDVDTGWHHDPPLATVHQDFAGLGDFAAGLLLEEAAGHGGPPRQHVVESVFVPRRSCGCGASVAGPAAQAEEDGLALAVEVERLAGDGTAVVDADALDGVVSTHVSRLVHRGMSPEVVERFTHALVTRLGRERPRAPTGEGTALCAEAIVRATLALSRAQGEENLRRTARLSRSLMEQHDVGIGLLDRVGSAPSDLHWLSAVSTRLGCLGLWETEPGGDLQVAGVYDPDGHLAERLPTRLRPQCFPPRALMDQVGAGEVAYVIPVRGASGDHGLLTVVGAVDTEYGTGRTTHNSWAALLGVALRQRRLVADLRRSEERYSLATAATHDGLWDWDVAGAECFYSERCRELLGSDVDRAHDPRPSPDRTVAPELAPWGVAVHPEDRDGLCAALHRAVTDLEPVELELRVRPGADGPYRWMLCRAVPDGPAGGPARRVVGALSDIDQRKELEEQLRQAALYDEVTGLPNRRLFLDRLTWALHQSRRSDEASFAVVFLDLDGFKLINDSLGHLRGDELLRVVGERLQQDLRSVDTAARFGGDEFAVLLYGLRHETVLGIARRIQERICAPVLLGDHEVSVSASVGITTSDAAYADAEEVLRDADIAMYHAKDAERGSASVFDPAMHQRATARLQAESELREALRSEQFTIRYQPIIALEQDAPIEHVEALVRWEHPRRGLLLPEEFLPMLAEDGAVVQLGRWVLDTVCRARARWRAEGVTRMSVSVNLSARELWSPSLLTSVLQALDRHEVPPHELVLEVAEGTVMADPATATRTMAELREVGVRWMVDDFGTGQSSLEVLRTVPAEAIKVDHSFVRSLGEDPRTAALVRIMAQTGRALGLGIVGEGVETAAQAKALAQAGCTAVQGWLYSRAVPDSEVPGLVPTRSWHGRGSTARP</sequence>
<keyword evidence="2" id="KW-0238">DNA-binding</keyword>
<dbReference type="AlphaFoldDB" id="A0A0A0BR31"/>
<feature type="domain" description="GGDEF" evidence="6">
    <location>
        <begin position="709"/>
        <end position="841"/>
    </location>
</feature>
<dbReference type="PROSITE" id="PS50113">
    <property type="entry name" value="PAC"/>
    <property type="match status" value="1"/>
</dbReference>
<dbReference type="GO" id="GO:0003677">
    <property type="term" value="F:DNA binding"/>
    <property type="evidence" value="ECO:0007669"/>
    <property type="project" value="UniProtKB-KW"/>
</dbReference>
<evidence type="ECO:0000259" key="5">
    <source>
        <dbReference type="PROSITE" id="PS50883"/>
    </source>
</evidence>
<evidence type="ECO:0000256" key="1">
    <source>
        <dbReference type="ARBA" id="ARBA00023015"/>
    </source>
</evidence>
<evidence type="ECO:0000256" key="2">
    <source>
        <dbReference type="ARBA" id="ARBA00023125"/>
    </source>
</evidence>
<dbReference type="Proteomes" id="UP000054314">
    <property type="component" value="Unassembled WGS sequence"/>
</dbReference>
<accession>A0A0A0BR31</accession>
<dbReference type="PANTHER" id="PTHR44757">
    <property type="entry name" value="DIGUANYLATE CYCLASE DGCP"/>
    <property type="match status" value="1"/>
</dbReference>
<dbReference type="InterPro" id="IPR029787">
    <property type="entry name" value="Nucleotide_cyclase"/>
</dbReference>
<evidence type="ECO:0000259" key="4">
    <source>
        <dbReference type="PROSITE" id="PS50113"/>
    </source>
</evidence>
<dbReference type="OrthoDB" id="8864477at2"/>
<evidence type="ECO:0000259" key="6">
    <source>
        <dbReference type="PROSITE" id="PS50887"/>
    </source>
</evidence>
<dbReference type="SMART" id="SM00052">
    <property type="entry name" value="EAL"/>
    <property type="match status" value="1"/>
</dbReference>
<dbReference type="InterPro" id="IPR035919">
    <property type="entry name" value="EAL_sf"/>
</dbReference>
<evidence type="ECO:0000313" key="7">
    <source>
        <dbReference type="EMBL" id="KGM10426.1"/>
    </source>
</evidence>
<dbReference type="InterPro" id="IPR000160">
    <property type="entry name" value="GGDEF_dom"/>
</dbReference>
<keyword evidence="3" id="KW-0804">Transcription</keyword>
<protein>
    <submittedName>
        <fullName evidence="7">Diguanylate cyclase</fullName>
    </submittedName>
</protein>
<dbReference type="CDD" id="cd01948">
    <property type="entry name" value="EAL"/>
    <property type="match status" value="1"/>
</dbReference>
<comment type="caution">
    <text evidence="7">The sequence shown here is derived from an EMBL/GenBank/DDBJ whole genome shotgun (WGS) entry which is preliminary data.</text>
</comment>
<dbReference type="Gene3D" id="3.40.50.2300">
    <property type="match status" value="2"/>
</dbReference>
<dbReference type="EMBL" id="AXCZ01000144">
    <property type="protein sequence ID" value="KGM10426.1"/>
    <property type="molecule type" value="Genomic_DNA"/>
</dbReference>
<dbReference type="SUPFAM" id="SSF141868">
    <property type="entry name" value="EAL domain-like"/>
    <property type="match status" value="1"/>
</dbReference>
<dbReference type="PROSITE" id="PS50883">
    <property type="entry name" value="EAL"/>
    <property type="match status" value="1"/>
</dbReference>
<evidence type="ECO:0000256" key="3">
    <source>
        <dbReference type="ARBA" id="ARBA00023163"/>
    </source>
</evidence>
<feature type="domain" description="PAC" evidence="4">
    <location>
        <begin position="623"/>
        <end position="676"/>
    </location>
</feature>
<dbReference type="Pfam" id="PF00563">
    <property type="entry name" value="EAL"/>
    <property type="match status" value="1"/>
</dbReference>
<dbReference type="SMART" id="SM00267">
    <property type="entry name" value="GGDEF"/>
    <property type="match status" value="1"/>
</dbReference>
<keyword evidence="1" id="KW-0805">Transcription regulation</keyword>
<evidence type="ECO:0000313" key="8">
    <source>
        <dbReference type="Proteomes" id="UP000054314"/>
    </source>
</evidence>
<dbReference type="InterPro" id="IPR000700">
    <property type="entry name" value="PAS-assoc_C"/>
</dbReference>
<dbReference type="InterPro" id="IPR052155">
    <property type="entry name" value="Biofilm_reg_signaling"/>
</dbReference>
<dbReference type="CDD" id="cd00130">
    <property type="entry name" value="PAS"/>
    <property type="match status" value="1"/>
</dbReference>
<dbReference type="SUPFAM" id="SSF55785">
    <property type="entry name" value="PYP-like sensor domain (PAS domain)"/>
    <property type="match status" value="1"/>
</dbReference>
<dbReference type="Pfam" id="PF13377">
    <property type="entry name" value="Peripla_BP_3"/>
    <property type="match status" value="1"/>
</dbReference>
<dbReference type="RefSeq" id="WP_052105471.1">
    <property type="nucleotide sequence ID" value="NZ_AXCZ01000144.1"/>
</dbReference>
<dbReference type="Gene3D" id="3.20.20.450">
    <property type="entry name" value="EAL domain"/>
    <property type="match status" value="1"/>
</dbReference>
<keyword evidence="8" id="KW-1185">Reference proteome</keyword>
<dbReference type="NCBIfam" id="TIGR00254">
    <property type="entry name" value="GGDEF"/>
    <property type="match status" value="1"/>
</dbReference>
<dbReference type="Gene3D" id="3.30.70.270">
    <property type="match status" value="1"/>
</dbReference>
<dbReference type="PROSITE" id="PS50887">
    <property type="entry name" value="GGDEF"/>
    <property type="match status" value="1"/>
</dbReference>
<dbReference type="Pfam" id="PF00990">
    <property type="entry name" value="GGDEF"/>
    <property type="match status" value="1"/>
</dbReference>
<name>A0A0A0BR31_9CELL</name>
<dbReference type="InterPro" id="IPR035965">
    <property type="entry name" value="PAS-like_dom_sf"/>
</dbReference>
<reference evidence="7 8" key="1">
    <citation type="submission" date="2013-08" db="EMBL/GenBank/DDBJ databases">
        <title>Genome sequencing of Cellulomonas bogoriensis 69B4.</title>
        <authorList>
            <person name="Chen F."/>
            <person name="Li Y."/>
            <person name="Wang G."/>
        </authorList>
    </citation>
    <scope>NUCLEOTIDE SEQUENCE [LARGE SCALE GENOMIC DNA]</scope>
    <source>
        <strain evidence="7 8">69B4</strain>
    </source>
</reference>
<dbReference type="InterPro" id="IPR046335">
    <property type="entry name" value="LacI/GalR-like_sensor"/>
</dbReference>
<dbReference type="InterPro" id="IPR028082">
    <property type="entry name" value="Peripla_BP_I"/>
</dbReference>
<dbReference type="PANTHER" id="PTHR44757:SF2">
    <property type="entry name" value="BIOFILM ARCHITECTURE MAINTENANCE PROTEIN MBAA"/>
    <property type="match status" value="1"/>
</dbReference>
<dbReference type="CDD" id="cd06267">
    <property type="entry name" value="PBP1_LacI_sugar_binding-like"/>
    <property type="match status" value="1"/>
</dbReference>
<gene>
    <name evidence="7" type="ORF">N869_04870</name>
</gene>